<gene>
    <name evidence="8" type="primary">sigK</name>
    <name evidence="8" type="ORF">ACFPET_03335</name>
</gene>
<comment type="caution">
    <text evidence="8">The sequence shown here is derived from an EMBL/GenBank/DDBJ whole genome shotgun (WGS) entry which is preliminary data.</text>
</comment>
<reference evidence="9" key="1">
    <citation type="journal article" date="2019" name="Int. J. Syst. Evol. Microbiol.">
        <title>The Global Catalogue of Microorganisms (GCM) 10K type strain sequencing project: providing services to taxonomists for standard genome sequencing and annotation.</title>
        <authorList>
            <consortium name="The Broad Institute Genomics Platform"/>
            <consortium name="The Broad Institute Genome Sequencing Center for Infectious Disease"/>
            <person name="Wu L."/>
            <person name="Ma J."/>
        </authorList>
    </citation>
    <scope>NUCLEOTIDE SEQUENCE [LARGE SCALE GENOMIC DNA]</scope>
    <source>
        <strain evidence="9">IBRC-M 10908</strain>
    </source>
</reference>
<dbReference type="Pfam" id="PF04542">
    <property type="entry name" value="Sigma70_r2"/>
    <property type="match status" value="1"/>
</dbReference>
<proteinExistence type="inferred from homology"/>
<evidence type="ECO:0000313" key="8">
    <source>
        <dbReference type="EMBL" id="MFC4334225.1"/>
    </source>
</evidence>
<evidence type="ECO:0000256" key="5">
    <source>
        <dbReference type="SAM" id="MobiDB-lite"/>
    </source>
</evidence>
<evidence type="ECO:0000256" key="4">
    <source>
        <dbReference type="ARBA" id="ARBA00023163"/>
    </source>
</evidence>
<evidence type="ECO:0000256" key="2">
    <source>
        <dbReference type="ARBA" id="ARBA00023015"/>
    </source>
</evidence>
<evidence type="ECO:0000259" key="7">
    <source>
        <dbReference type="Pfam" id="PF08281"/>
    </source>
</evidence>
<keyword evidence="2" id="KW-0805">Transcription regulation</keyword>
<evidence type="ECO:0000256" key="3">
    <source>
        <dbReference type="ARBA" id="ARBA00023082"/>
    </source>
</evidence>
<dbReference type="Gene3D" id="1.10.1740.10">
    <property type="match status" value="1"/>
</dbReference>
<feature type="region of interest" description="Disordered" evidence="5">
    <location>
        <begin position="113"/>
        <end position="132"/>
    </location>
</feature>
<sequence length="209" mass="22953">MTDPGSTARARSGASARRRPRRAPAASDAATAEDLLQATALGDEEAFALLYDRMAPRVFGVCLKVLRSPAQAEEVAQEVLVELWRTAARFDPSRGSAKAWAATVAHRRAVDRVRSSQAGADRERRAAASTRETDYDQVAEAAALSLERHEVRRCLATLTELQRQSIVMAYYGALTYRQVAELLQAALPTVKARIRDGLARLRDCMEGNR</sequence>
<dbReference type="EMBL" id="JBHSDK010000003">
    <property type="protein sequence ID" value="MFC4334225.1"/>
    <property type="molecule type" value="Genomic_DNA"/>
</dbReference>
<dbReference type="InterPro" id="IPR007627">
    <property type="entry name" value="RNA_pol_sigma70_r2"/>
</dbReference>
<dbReference type="Gene3D" id="1.10.10.10">
    <property type="entry name" value="Winged helix-like DNA-binding domain superfamily/Winged helix DNA-binding domain"/>
    <property type="match status" value="1"/>
</dbReference>
<dbReference type="NCBIfam" id="TIGR02937">
    <property type="entry name" value="sigma70-ECF"/>
    <property type="match status" value="1"/>
</dbReference>
<feature type="region of interest" description="Disordered" evidence="5">
    <location>
        <begin position="1"/>
        <end position="30"/>
    </location>
</feature>
<dbReference type="InterPro" id="IPR013325">
    <property type="entry name" value="RNA_pol_sigma_r2"/>
</dbReference>
<feature type="domain" description="RNA polymerase sigma-70 region 2" evidence="6">
    <location>
        <begin position="50"/>
        <end position="117"/>
    </location>
</feature>
<accession>A0ABV8TUF1</accession>
<dbReference type="InterPro" id="IPR013324">
    <property type="entry name" value="RNA_pol_sigma_r3/r4-like"/>
</dbReference>
<dbReference type="InterPro" id="IPR014284">
    <property type="entry name" value="RNA_pol_sigma-70_dom"/>
</dbReference>
<dbReference type="SUPFAM" id="SSF88659">
    <property type="entry name" value="Sigma3 and sigma4 domains of RNA polymerase sigma factors"/>
    <property type="match status" value="1"/>
</dbReference>
<dbReference type="InterPro" id="IPR036388">
    <property type="entry name" value="WH-like_DNA-bd_sf"/>
</dbReference>
<organism evidence="8 9">
    <name type="scientific">Salininema proteolyticum</name>
    <dbReference type="NCBI Taxonomy" id="1607685"/>
    <lineage>
        <taxon>Bacteria</taxon>
        <taxon>Bacillati</taxon>
        <taxon>Actinomycetota</taxon>
        <taxon>Actinomycetes</taxon>
        <taxon>Glycomycetales</taxon>
        <taxon>Glycomycetaceae</taxon>
        <taxon>Salininema</taxon>
    </lineage>
</organism>
<feature type="domain" description="RNA polymerase sigma factor 70 region 4 type 2" evidence="7">
    <location>
        <begin position="149"/>
        <end position="201"/>
    </location>
</feature>
<dbReference type="RefSeq" id="WP_380617961.1">
    <property type="nucleotide sequence ID" value="NZ_JBHSDK010000003.1"/>
</dbReference>
<dbReference type="Proteomes" id="UP001595823">
    <property type="component" value="Unassembled WGS sequence"/>
</dbReference>
<dbReference type="SUPFAM" id="SSF88946">
    <property type="entry name" value="Sigma2 domain of RNA polymerase sigma factors"/>
    <property type="match status" value="1"/>
</dbReference>
<dbReference type="NCBIfam" id="NF007228">
    <property type="entry name" value="PRK09646.1"/>
    <property type="match status" value="1"/>
</dbReference>
<protein>
    <submittedName>
        <fullName evidence="8">ECF RNA polymerase sigma factor SigK</fullName>
    </submittedName>
</protein>
<dbReference type="PANTHER" id="PTHR43133:SF66">
    <property type="entry name" value="ECF RNA POLYMERASE SIGMA FACTOR SIGK"/>
    <property type="match status" value="1"/>
</dbReference>
<feature type="compositionally biased region" description="Low complexity" evidence="5">
    <location>
        <begin position="1"/>
        <end position="15"/>
    </location>
</feature>
<dbReference type="Pfam" id="PF08281">
    <property type="entry name" value="Sigma70_r4_2"/>
    <property type="match status" value="1"/>
</dbReference>
<comment type="similarity">
    <text evidence="1">Belongs to the sigma-70 factor family. ECF subfamily.</text>
</comment>
<dbReference type="InterPro" id="IPR013249">
    <property type="entry name" value="RNA_pol_sigma70_r4_t2"/>
</dbReference>
<dbReference type="PANTHER" id="PTHR43133">
    <property type="entry name" value="RNA POLYMERASE ECF-TYPE SIGMA FACTO"/>
    <property type="match status" value="1"/>
</dbReference>
<evidence type="ECO:0000313" key="9">
    <source>
        <dbReference type="Proteomes" id="UP001595823"/>
    </source>
</evidence>
<dbReference type="InterPro" id="IPR039425">
    <property type="entry name" value="RNA_pol_sigma-70-like"/>
</dbReference>
<keyword evidence="3" id="KW-0731">Sigma factor</keyword>
<keyword evidence="9" id="KW-1185">Reference proteome</keyword>
<evidence type="ECO:0000259" key="6">
    <source>
        <dbReference type="Pfam" id="PF04542"/>
    </source>
</evidence>
<name>A0ABV8TUF1_9ACTN</name>
<keyword evidence="4" id="KW-0804">Transcription</keyword>
<evidence type="ECO:0000256" key="1">
    <source>
        <dbReference type="ARBA" id="ARBA00010641"/>
    </source>
</evidence>